<feature type="domain" description="MATH" evidence="2">
    <location>
        <begin position="15"/>
        <end position="147"/>
    </location>
</feature>
<evidence type="ECO:0000259" key="1">
    <source>
        <dbReference type="PROSITE" id="PS50097"/>
    </source>
</evidence>
<sequence length="424" mass="48889">MSVVNCSSTRLRTDSIDFIWTIEDFPLLRTLALQRALPNYDRIISQKFGDQHNGTWFLALFPAGINCDGNLLSIYLFSYSEQIRIAEFEISLLDEKLDIIEGSTVSLSQPRVFTNNDSSWGWEDYMQINIIEDNILGENKNKNPLSRLIPSPFEDTQERIRSSDELIYFSDEGLDSHNLQSNYLDENCEIKSSQDKIFNWEKTILKYFIFDGAMRVKINIKSYRDIIHSDGSVIIPSFFSNRIATQDYLWLANDISKFSTDCSNKLCEKVTINCGNEYFHVPKFTLAARSKFFQNFFLSNFMDSKTVHFSIPIDDASPHILKNALDYILTGDCELLSGENVKKWKEIIDLFKFSDKYGIKSLYNTCIPLIIANINTESVWAIMIIGKQCNSDIILRSVGNFFRRSDDFSIIANTLIGHIIEYKK</sequence>
<dbReference type="SUPFAM" id="SSF54695">
    <property type="entry name" value="POZ domain"/>
    <property type="match status" value="1"/>
</dbReference>
<dbReference type="Gene3D" id="2.60.210.10">
    <property type="entry name" value="Apoptosis, Tumor Necrosis Factor Receptor Associated Protein 2, Chain A"/>
    <property type="match status" value="1"/>
</dbReference>
<dbReference type="InterPro" id="IPR011333">
    <property type="entry name" value="SKP1/BTB/POZ_sf"/>
</dbReference>
<comment type="caution">
    <text evidence="3">The sequence shown here is derived from an EMBL/GenBank/DDBJ whole genome shotgun (WGS) entry which is preliminary data.</text>
</comment>
<evidence type="ECO:0000313" key="4">
    <source>
        <dbReference type="Proteomes" id="UP000186176"/>
    </source>
</evidence>
<reference evidence="3 4" key="1">
    <citation type="submission" date="2016-10" db="EMBL/GenBank/DDBJ databases">
        <title>Reductive evolution of mitochondrial metabolism and differential evolution of invasion-related proteins in Cryptosporidium.</title>
        <authorList>
            <person name="Liu S."/>
            <person name="Roellig D.M."/>
            <person name="Guo Y."/>
            <person name="Li N."/>
            <person name="Frace M.A."/>
            <person name="Tang K."/>
            <person name="Zhang L."/>
            <person name="Feng Y."/>
            <person name="Xiao L."/>
        </authorList>
    </citation>
    <scope>NUCLEOTIDE SEQUENCE [LARGE SCALE GENOMIC DNA]</scope>
    <source>
        <strain evidence="3">39726</strain>
    </source>
</reference>
<dbReference type="EMBL" id="LRBP01000030">
    <property type="protein sequence ID" value="OII71332.1"/>
    <property type="molecule type" value="Genomic_DNA"/>
</dbReference>
<evidence type="ECO:0000313" key="3">
    <source>
        <dbReference type="EMBL" id="OII71332.1"/>
    </source>
</evidence>
<evidence type="ECO:0008006" key="5">
    <source>
        <dbReference type="Google" id="ProtNLM"/>
    </source>
</evidence>
<dbReference type="InterPro" id="IPR000210">
    <property type="entry name" value="BTB/POZ_dom"/>
</dbReference>
<dbReference type="Pfam" id="PF00651">
    <property type="entry name" value="BTB"/>
    <property type="match status" value="1"/>
</dbReference>
<dbReference type="GO" id="GO:0030163">
    <property type="term" value="P:protein catabolic process"/>
    <property type="evidence" value="ECO:0007669"/>
    <property type="project" value="UniProtKB-ARBA"/>
</dbReference>
<dbReference type="OrthoDB" id="6359816at2759"/>
<dbReference type="GeneID" id="39978598"/>
<dbReference type="RefSeq" id="XP_028873203.1">
    <property type="nucleotide sequence ID" value="XM_029018819.1"/>
</dbReference>
<dbReference type="SMART" id="SM00225">
    <property type="entry name" value="BTB"/>
    <property type="match status" value="1"/>
</dbReference>
<gene>
    <name evidence="3" type="ORF">cubi_01807</name>
</gene>
<dbReference type="AlphaFoldDB" id="A0A1J4ME82"/>
<organism evidence="3 4">
    <name type="scientific">Cryptosporidium ubiquitum</name>
    <dbReference type="NCBI Taxonomy" id="857276"/>
    <lineage>
        <taxon>Eukaryota</taxon>
        <taxon>Sar</taxon>
        <taxon>Alveolata</taxon>
        <taxon>Apicomplexa</taxon>
        <taxon>Conoidasida</taxon>
        <taxon>Coccidia</taxon>
        <taxon>Eucoccidiorida</taxon>
        <taxon>Eimeriorina</taxon>
        <taxon>Cryptosporidiidae</taxon>
        <taxon>Cryptosporidium</taxon>
    </lineage>
</organism>
<proteinExistence type="predicted"/>
<dbReference type="CDD" id="cd00121">
    <property type="entry name" value="MATH"/>
    <property type="match status" value="1"/>
</dbReference>
<dbReference type="PROSITE" id="PS50144">
    <property type="entry name" value="MATH"/>
    <property type="match status" value="1"/>
</dbReference>
<accession>A0A1J4ME82</accession>
<dbReference type="CDD" id="cd18186">
    <property type="entry name" value="BTB_POZ_ZBTB_KLHL-like"/>
    <property type="match status" value="1"/>
</dbReference>
<protein>
    <recommendedName>
        <fullName evidence="5">BTB domain-containing protein</fullName>
    </recommendedName>
</protein>
<feature type="domain" description="BTB" evidence="1">
    <location>
        <begin position="268"/>
        <end position="337"/>
    </location>
</feature>
<evidence type="ECO:0000259" key="2">
    <source>
        <dbReference type="PROSITE" id="PS50144"/>
    </source>
</evidence>
<keyword evidence="4" id="KW-1185">Reference proteome</keyword>
<dbReference type="VEuPathDB" id="CryptoDB:cubi_01807"/>
<dbReference type="InterPro" id="IPR002083">
    <property type="entry name" value="MATH/TRAF_dom"/>
</dbReference>
<dbReference type="PANTHER" id="PTHR24413">
    <property type="entry name" value="SPECKLE-TYPE POZ PROTEIN"/>
    <property type="match status" value="1"/>
</dbReference>
<name>A0A1J4ME82_9CRYT</name>
<dbReference type="Proteomes" id="UP000186176">
    <property type="component" value="Unassembled WGS sequence"/>
</dbReference>
<dbReference type="Gene3D" id="3.30.710.10">
    <property type="entry name" value="Potassium Channel Kv1.1, Chain A"/>
    <property type="match status" value="1"/>
</dbReference>
<dbReference type="InterPro" id="IPR008974">
    <property type="entry name" value="TRAF-like"/>
</dbReference>
<dbReference type="SUPFAM" id="SSF49599">
    <property type="entry name" value="TRAF domain-like"/>
    <property type="match status" value="1"/>
</dbReference>
<dbReference type="PROSITE" id="PS50097">
    <property type="entry name" value="BTB"/>
    <property type="match status" value="1"/>
</dbReference>